<keyword evidence="1" id="KW-0472">Membrane</keyword>
<feature type="transmembrane region" description="Helical" evidence="1">
    <location>
        <begin position="132"/>
        <end position="154"/>
    </location>
</feature>
<name>A0A193G9U6_9BORD</name>
<feature type="transmembrane region" description="Helical" evidence="1">
    <location>
        <begin position="20"/>
        <end position="42"/>
    </location>
</feature>
<feature type="transmembrane region" description="Helical" evidence="1">
    <location>
        <begin position="48"/>
        <end position="70"/>
    </location>
</feature>
<organism evidence="2 3">
    <name type="scientific">Bordetella flabilis</name>
    <dbReference type="NCBI Taxonomy" id="463014"/>
    <lineage>
        <taxon>Bacteria</taxon>
        <taxon>Pseudomonadati</taxon>
        <taxon>Pseudomonadota</taxon>
        <taxon>Betaproteobacteria</taxon>
        <taxon>Burkholderiales</taxon>
        <taxon>Alcaligenaceae</taxon>
        <taxon>Bordetella</taxon>
    </lineage>
</organism>
<sequence length="165" mass="18012">MTTSNIDPAVRKETTWRFKAGIGIFIFAFALWLAIPLAAAAGMSGPRLAALTGALFVANKVLLLTCIAVMGKDGFQQLKAILSGHARRLAPVQKVGPTRHAIGMVMFCLPLISAMLEPYVDNIWPGLRPNLWQLQLLADLMLVASFFVLGGDFWNKIRALFSRTA</sequence>
<keyword evidence="1" id="KW-0812">Transmembrane</keyword>
<protein>
    <recommendedName>
        <fullName evidence="4">Transporter suffix domain-containing protein</fullName>
    </recommendedName>
</protein>
<keyword evidence="1" id="KW-1133">Transmembrane helix</keyword>
<reference evidence="2 3" key="1">
    <citation type="submission" date="2016-06" db="EMBL/GenBank/DDBJ databases">
        <title>Complete genome sequences of Bordetella bronchialis and Bordetella flabilis.</title>
        <authorList>
            <person name="LiPuma J.J."/>
            <person name="Spilker T."/>
        </authorList>
    </citation>
    <scope>NUCLEOTIDE SEQUENCE [LARGE SCALE GENOMIC DNA]</scope>
    <source>
        <strain evidence="2 3">AU10664</strain>
    </source>
</reference>
<dbReference type="OrthoDB" id="278817at2"/>
<dbReference type="RefSeq" id="WP_066654385.1">
    <property type="nucleotide sequence ID" value="NZ_CBCSCL010000010.1"/>
</dbReference>
<evidence type="ECO:0000313" key="3">
    <source>
        <dbReference type="Proteomes" id="UP000091926"/>
    </source>
</evidence>
<dbReference type="NCBIfam" id="NF033684">
    <property type="entry name" value="suffix_2_RND"/>
    <property type="match status" value="1"/>
</dbReference>
<dbReference type="InterPro" id="IPR047961">
    <property type="entry name" value="Transp_suffix-like"/>
</dbReference>
<evidence type="ECO:0008006" key="4">
    <source>
        <dbReference type="Google" id="ProtNLM"/>
    </source>
</evidence>
<evidence type="ECO:0000256" key="1">
    <source>
        <dbReference type="SAM" id="Phobius"/>
    </source>
</evidence>
<keyword evidence="3" id="KW-1185">Reference proteome</keyword>
<accession>A0A193G9U6</accession>
<dbReference type="Proteomes" id="UP000091926">
    <property type="component" value="Chromosome"/>
</dbReference>
<dbReference type="KEGG" id="bfz:BAU07_04105"/>
<dbReference type="STRING" id="463014.BAU07_04105"/>
<dbReference type="EMBL" id="CP016172">
    <property type="protein sequence ID" value="ANN76408.1"/>
    <property type="molecule type" value="Genomic_DNA"/>
</dbReference>
<dbReference type="AlphaFoldDB" id="A0A193G9U6"/>
<evidence type="ECO:0000313" key="2">
    <source>
        <dbReference type="EMBL" id="ANN76408.1"/>
    </source>
</evidence>
<proteinExistence type="predicted"/>
<feature type="transmembrane region" description="Helical" evidence="1">
    <location>
        <begin position="101"/>
        <end position="120"/>
    </location>
</feature>
<gene>
    <name evidence="2" type="ORF">BAU07_04105</name>
</gene>